<keyword evidence="3" id="KW-1185">Reference proteome</keyword>
<feature type="chain" id="PRO_5020380849" evidence="1">
    <location>
        <begin position="25"/>
        <end position="120"/>
    </location>
</feature>
<organism evidence="2 3">
    <name type="scientific">Candolleomyces aberdarensis</name>
    <dbReference type="NCBI Taxonomy" id="2316362"/>
    <lineage>
        <taxon>Eukaryota</taxon>
        <taxon>Fungi</taxon>
        <taxon>Dikarya</taxon>
        <taxon>Basidiomycota</taxon>
        <taxon>Agaricomycotina</taxon>
        <taxon>Agaricomycetes</taxon>
        <taxon>Agaricomycetidae</taxon>
        <taxon>Agaricales</taxon>
        <taxon>Agaricineae</taxon>
        <taxon>Psathyrellaceae</taxon>
        <taxon>Candolleomyces</taxon>
    </lineage>
</organism>
<reference evidence="2 3" key="1">
    <citation type="submission" date="2019-01" db="EMBL/GenBank/DDBJ databases">
        <title>Draft genome sequence of Psathyrella aberdarensis IHI B618.</title>
        <authorList>
            <person name="Buettner E."/>
            <person name="Kellner H."/>
        </authorList>
    </citation>
    <scope>NUCLEOTIDE SEQUENCE [LARGE SCALE GENOMIC DNA]</scope>
    <source>
        <strain evidence="2 3">IHI B618</strain>
    </source>
</reference>
<feature type="signal peptide" evidence="1">
    <location>
        <begin position="1"/>
        <end position="24"/>
    </location>
</feature>
<proteinExistence type="predicted"/>
<protein>
    <submittedName>
        <fullName evidence="2">Uncharacterized protein</fullName>
    </submittedName>
</protein>
<sequence length="120" mass="12929">MIAARLLPIAAAAALSLHAGLTSALPINNEELSLRSFGSVANDDAATLALREPSEEDELLDLIQRAPQIAAPGLGGFAVPLRRPPPAFMNPQMRPQPAFINMPQPGLVNPRFMLHPMRYI</sequence>
<evidence type="ECO:0000256" key="1">
    <source>
        <dbReference type="SAM" id="SignalP"/>
    </source>
</evidence>
<evidence type="ECO:0000313" key="3">
    <source>
        <dbReference type="Proteomes" id="UP000290288"/>
    </source>
</evidence>
<dbReference type="Proteomes" id="UP000290288">
    <property type="component" value="Unassembled WGS sequence"/>
</dbReference>
<dbReference type="AlphaFoldDB" id="A0A4Q2D0V3"/>
<keyword evidence="1" id="KW-0732">Signal</keyword>
<name>A0A4Q2D0V3_9AGAR</name>
<evidence type="ECO:0000313" key="2">
    <source>
        <dbReference type="EMBL" id="RXW12046.1"/>
    </source>
</evidence>
<accession>A0A4Q2D0V3</accession>
<comment type="caution">
    <text evidence="2">The sequence shown here is derived from an EMBL/GenBank/DDBJ whole genome shotgun (WGS) entry which is preliminary data.</text>
</comment>
<dbReference type="EMBL" id="SDEE01001444">
    <property type="protein sequence ID" value="RXW12046.1"/>
    <property type="molecule type" value="Genomic_DNA"/>
</dbReference>
<gene>
    <name evidence="2" type="ORF">EST38_g13808</name>
</gene>
<dbReference type="OrthoDB" id="10545335at2759"/>